<accession>A0A8J2YZW3</accession>
<evidence type="ECO:0000313" key="2">
    <source>
        <dbReference type="Proteomes" id="UP000646365"/>
    </source>
</evidence>
<proteinExistence type="predicted"/>
<organism evidence="1 2">
    <name type="scientific">Aliidongia dinghuensis</name>
    <dbReference type="NCBI Taxonomy" id="1867774"/>
    <lineage>
        <taxon>Bacteria</taxon>
        <taxon>Pseudomonadati</taxon>
        <taxon>Pseudomonadota</taxon>
        <taxon>Alphaproteobacteria</taxon>
        <taxon>Rhodospirillales</taxon>
        <taxon>Dongiaceae</taxon>
        <taxon>Aliidongia</taxon>
    </lineage>
</organism>
<dbReference type="AlphaFoldDB" id="A0A8J2YZW3"/>
<keyword evidence="2" id="KW-1185">Reference proteome</keyword>
<gene>
    <name evidence="1" type="ORF">GCM10011611_55770</name>
</gene>
<sequence length="50" mass="5953">MGEDFWPYGVEPNRHVLDRFLGYHYDQGLSPRRLTVEELFHLSTLATFKI</sequence>
<reference evidence="1" key="1">
    <citation type="journal article" date="2014" name="Int. J. Syst. Evol. Microbiol.">
        <title>Complete genome sequence of Corynebacterium casei LMG S-19264T (=DSM 44701T), isolated from a smear-ripened cheese.</title>
        <authorList>
            <consortium name="US DOE Joint Genome Institute (JGI-PGF)"/>
            <person name="Walter F."/>
            <person name="Albersmeier A."/>
            <person name="Kalinowski J."/>
            <person name="Ruckert C."/>
        </authorList>
    </citation>
    <scope>NUCLEOTIDE SEQUENCE</scope>
    <source>
        <strain evidence="1">CGMCC 1.15725</strain>
    </source>
</reference>
<dbReference type="Proteomes" id="UP000646365">
    <property type="component" value="Unassembled WGS sequence"/>
</dbReference>
<protein>
    <submittedName>
        <fullName evidence="1">Uncharacterized protein</fullName>
    </submittedName>
</protein>
<evidence type="ECO:0000313" key="1">
    <source>
        <dbReference type="EMBL" id="GGF42192.1"/>
    </source>
</evidence>
<comment type="caution">
    <text evidence="1">The sequence shown here is derived from an EMBL/GenBank/DDBJ whole genome shotgun (WGS) entry which is preliminary data.</text>
</comment>
<dbReference type="EMBL" id="BMJQ01000018">
    <property type="protein sequence ID" value="GGF42192.1"/>
    <property type="molecule type" value="Genomic_DNA"/>
</dbReference>
<name>A0A8J2YZW3_9PROT</name>
<reference evidence="1" key="2">
    <citation type="submission" date="2020-09" db="EMBL/GenBank/DDBJ databases">
        <authorList>
            <person name="Sun Q."/>
            <person name="Zhou Y."/>
        </authorList>
    </citation>
    <scope>NUCLEOTIDE SEQUENCE</scope>
    <source>
        <strain evidence="1">CGMCC 1.15725</strain>
    </source>
</reference>